<accession>A0A4Y2TMS6</accession>
<proteinExistence type="predicted"/>
<dbReference type="AlphaFoldDB" id="A0A4Y2TMS6"/>
<dbReference type="OrthoDB" id="5077812at2759"/>
<feature type="region of interest" description="Disordered" evidence="1">
    <location>
        <begin position="61"/>
        <end position="84"/>
    </location>
</feature>
<protein>
    <recommendedName>
        <fullName evidence="4">RNase H type-1 domain-containing protein</fullName>
    </recommendedName>
</protein>
<dbReference type="EMBL" id="BGPR01029657">
    <property type="protein sequence ID" value="GBO01582.1"/>
    <property type="molecule type" value="Genomic_DNA"/>
</dbReference>
<evidence type="ECO:0000313" key="2">
    <source>
        <dbReference type="EMBL" id="GBO01582.1"/>
    </source>
</evidence>
<gene>
    <name evidence="2" type="ORF">AVEN_38259_1</name>
</gene>
<evidence type="ECO:0008006" key="4">
    <source>
        <dbReference type="Google" id="ProtNLM"/>
    </source>
</evidence>
<dbReference type="Proteomes" id="UP000499080">
    <property type="component" value="Unassembled WGS sequence"/>
</dbReference>
<evidence type="ECO:0000256" key="1">
    <source>
        <dbReference type="SAM" id="MobiDB-lite"/>
    </source>
</evidence>
<keyword evidence="3" id="KW-1185">Reference proteome</keyword>
<comment type="caution">
    <text evidence="2">The sequence shown here is derived from an EMBL/GenBank/DDBJ whole genome shotgun (WGS) entry which is preliminary data.</text>
</comment>
<sequence length="84" mass="9620">MHCAFENGIKVLEWKRKFETFHTVFQAELMGLKEANIRASQENEITKIWTDSLSSVMAVLDPPYPSSTRPRHPVPSHTESKYSG</sequence>
<organism evidence="2 3">
    <name type="scientific">Araneus ventricosus</name>
    <name type="common">Orbweaver spider</name>
    <name type="synonym">Epeira ventricosa</name>
    <dbReference type="NCBI Taxonomy" id="182803"/>
    <lineage>
        <taxon>Eukaryota</taxon>
        <taxon>Metazoa</taxon>
        <taxon>Ecdysozoa</taxon>
        <taxon>Arthropoda</taxon>
        <taxon>Chelicerata</taxon>
        <taxon>Arachnida</taxon>
        <taxon>Araneae</taxon>
        <taxon>Araneomorphae</taxon>
        <taxon>Entelegynae</taxon>
        <taxon>Araneoidea</taxon>
        <taxon>Araneidae</taxon>
        <taxon>Araneus</taxon>
    </lineage>
</organism>
<reference evidence="2 3" key="1">
    <citation type="journal article" date="2019" name="Sci. Rep.">
        <title>Orb-weaving spider Araneus ventricosus genome elucidates the spidroin gene catalogue.</title>
        <authorList>
            <person name="Kono N."/>
            <person name="Nakamura H."/>
            <person name="Ohtoshi R."/>
            <person name="Moran D.A.P."/>
            <person name="Shinohara A."/>
            <person name="Yoshida Y."/>
            <person name="Fujiwara M."/>
            <person name="Mori M."/>
            <person name="Tomita M."/>
            <person name="Arakawa K."/>
        </authorList>
    </citation>
    <scope>NUCLEOTIDE SEQUENCE [LARGE SCALE GENOMIC DNA]</scope>
</reference>
<name>A0A4Y2TMS6_ARAVE</name>
<evidence type="ECO:0000313" key="3">
    <source>
        <dbReference type="Proteomes" id="UP000499080"/>
    </source>
</evidence>